<dbReference type="InterPro" id="IPR048503">
    <property type="entry name" value="NamZ_C"/>
</dbReference>
<evidence type="ECO:0000259" key="1">
    <source>
        <dbReference type="Pfam" id="PF07075"/>
    </source>
</evidence>
<dbReference type="PIRSF" id="PIRSF016719">
    <property type="entry name" value="UCP016719"/>
    <property type="match status" value="1"/>
</dbReference>
<reference evidence="4" key="1">
    <citation type="journal article" date="2019" name="Int. J. Syst. Evol. Microbiol.">
        <title>The Global Catalogue of Microorganisms (GCM) 10K type strain sequencing project: providing services to taxonomists for standard genome sequencing and annotation.</title>
        <authorList>
            <consortium name="The Broad Institute Genomics Platform"/>
            <consortium name="The Broad Institute Genome Sequencing Center for Infectious Disease"/>
            <person name="Wu L."/>
            <person name="Ma J."/>
        </authorList>
    </citation>
    <scope>NUCLEOTIDE SEQUENCE [LARGE SCALE GENOMIC DNA]</scope>
    <source>
        <strain evidence="4">YJ-61-S</strain>
    </source>
</reference>
<feature type="domain" description="Peptidoglycan beta-N-acetylmuramidase NamZ C-terminal" evidence="2">
    <location>
        <begin position="313"/>
        <end position="451"/>
    </location>
</feature>
<gene>
    <name evidence="3" type="ORF">ACFO3O_01695</name>
</gene>
<evidence type="ECO:0000259" key="2">
    <source>
        <dbReference type="Pfam" id="PF20732"/>
    </source>
</evidence>
<dbReference type="PANTHER" id="PTHR42915">
    <property type="entry name" value="HYPOTHETICAL 460 KDA PROTEIN IN FEUA-SIGW INTERGENIC REGION [PRECURSOR]"/>
    <property type="match status" value="1"/>
</dbReference>
<evidence type="ECO:0000313" key="3">
    <source>
        <dbReference type="EMBL" id="MFC4632599.1"/>
    </source>
</evidence>
<sequence length="453" mass="50876">MQILLFKNTFFLTLFLLISCGNSQKTKVESRNTNTDVSAKNTNQKVSPSSEDAVYAFAKADSALKNTKYEIRNTSSDQNLPIVVGANRTTEYLPLLQNKNVGVVTNQSGLIFTSEIHSKAQSTHLVDSLVSRGVTVKRIYSPEHGFRGNADAGENVKDGKDPKTGLPIISLHGKNKKPTQDQLEDIDVLLFDIQDVGVRFYTYISTLTYVMEAAAEKGIPVIVLDRPNPNAHYIDGPTLEPEHSSFLGMHPIPLVYGMTIGEYANMVNGEQWLKNGIQCDVTVIRLQNWNYDSRYSLPTRPSPNLPNDQSINLYPSLGFFEGTTINAGRGTEMQFQIFGSPLLPSDKFPFEYTPQPNFGASNPKEKGNRCHGMDLRDEDYLASVNLAWLVEAYAAHADKENFFKTSSFTLHAGSEKLQQQIERGDTFEEIKKEWSPAIERFKNIREKYLIYQH</sequence>
<dbReference type="RefSeq" id="WP_379976799.1">
    <property type="nucleotide sequence ID" value="NZ_JBHSFV010000001.1"/>
</dbReference>
<dbReference type="Proteomes" id="UP001596043">
    <property type="component" value="Unassembled WGS sequence"/>
</dbReference>
<dbReference type="Pfam" id="PF07075">
    <property type="entry name" value="NamZ_N"/>
    <property type="match status" value="1"/>
</dbReference>
<dbReference type="PANTHER" id="PTHR42915:SF1">
    <property type="entry name" value="PEPTIDOGLYCAN BETA-N-ACETYLMURAMIDASE NAMZ"/>
    <property type="match status" value="1"/>
</dbReference>
<dbReference type="Pfam" id="PF20732">
    <property type="entry name" value="NamZ_C"/>
    <property type="match status" value="1"/>
</dbReference>
<dbReference type="Gene3D" id="3.40.50.12170">
    <property type="entry name" value="Uncharacterised protein PF07075, DUF1343"/>
    <property type="match status" value="1"/>
</dbReference>
<accession>A0ABV9HTK9</accession>
<dbReference type="Gene3D" id="3.90.1150.140">
    <property type="match status" value="1"/>
</dbReference>
<dbReference type="InterPro" id="IPR048502">
    <property type="entry name" value="NamZ_N"/>
</dbReference>
<dbReference type="EMBL" id="JBHSFV010000001">
    <property type="protein sequence ID" value="MFC4632599.1"/>
    <property type="molecule type" value="Genomic_DNA"/>
</dbReference>
<evidence type="ECO:0000313" key="4">
    <source>
        <dbReference type="Proteomes" id="UP001596043"/>
    </source>
</evidence>
<name>A0ABV9HTK9_9FLAO</name>
<dbReference type="PROSITE" id="PS51257">
    <property type="entry name" value="PROKAR_LIPOPROTEIN"/>
    <property type="match status" value="1"/>
</dbReference>
<protein>
    <submittedName>
        <fullName evidence="3">Exo-beta-N-acetylmuramidase NamZ domain-containing protein</fullName>
    </submittedName>
</protein>
<comment type="caution">
    <text evidence="3">The sequence shown here is derived from an EMBL/GenBank/DDBJ whole genome shotgun (WGS) entry which is preliminary data.</text>
</comment>
<organism evidence="3 4">
    <name type="scientific">Dokdonia ponticola</name>
    <dbReference type="NCBI Taxonomy" id="2041041"/>
    <lineage>
        <taxon>Bacteria</taxon>
        <taxon>Pseudomonadati</taxon>
        <taxon>Bacteroidota</taxon>
        <taxon>Flavobacteriia</taxon>
        <taxon>Flavobacteriales</taxon>
        <taxon>Flavobacteriaceae</taxon>
        <taxon>Dokdonia</taxon>
    </lineage>
</organism>
<feature type="domain" description="Peptidoglycan beta-N-acetylmuramidase NamZ N-terminal" evidence="1">
    <location>
        <begin position="101"/>
        <end position="308"/>
    </location>
</feature>
<proteinExistence type="predicted"/>
<keyword evidence="4" id="KW-1185">Reference proteome</keyword>
<dbReference type="InterPro" id="IPR008302">
    <property type="entry name" value="NamZ"/>
</dbReference>